<keyword evidence="9" id="KW-1185">Reference proteome</keyword>
<reference evidence="8 9" key="1">
    <citation type="submission" date="2019-01" db="EMBL/GenBank/DDBJ databases">
        <title>Litorilituus lipolytica sp. nov., isolated from intertidal sand of the Yellow Sea in China.</title>
        <authorList>
            <person name="Liu A."/>
        </authorList>
    </citation>
    <scope>NUCLEOTIDE SEQUENCE [LARGE SCALE GENOMIC DNA]</scope>
    <source>
        <strain evidence="8 9">RZ04</strain>
    </source>
</reference>
<dbReference type="GO" id="GO:0016987">
    <property type="term" value="F:sigma factor activity"/>
    <property type="evidence" value="ECO:0007669"/>
    <property type="project" value="UniProtKB-KW"/>
</dbReference>
<dbReference type="Gene3D" id="1.10.1740.10">
    <property type="match status" value="1"/>
</dbReference>
<dbReference type="Gene3D" id="1.10.10.10">
    <property type="entry name" value="Winged helix-like DNA-binding domain superfamily/Winged helix DNA-binding domain"/>
    <property type="match status" value="1"/>
</dbReference>
<keyword evidence="4" id="KW-0238">DNA-binding</keyword>
<keyword evidence="5" id="KW-0804">Transcription</keyword>
<proteinExistence type="inferred from homology"/>
<comment type="similarity">
    <text evidence="1">Belongs to the sigma-70 factor family. ECF subfamily.</text>
</comment>
<sequence>MKLPSMIKGWFNLTITPEQMMFRYNQTKKQKYLAQIVELYNLPLYHYLLSLSTKEAAEDALQTTWIKVMQKSHHYNNQNQLKSWLFTIARNTLIDELRQQQKWQWTAIEENVLVSLITHNENDQKDRLTLFNNALESLPFYQREAFIFQQEGFSISQICQITNESFETIKSRLRYARKNLKAQLGTHHD</sequence>
<dbReference type="SUPFAM" id="SSF88659">
    <property type="entry name" value="Sigma3 and sigma4 domains of RNA polymerase sigma factors"/>
    <property type="match status" value="1"/>
</dbReference>
<keyword evidence="3" id="KW-0731">Sigma factor</keyword>
<dbReference type="InterPro" id="IPR013249">
    <property type="entry name" value="RNA_pol_sigma70_r4_t2"/>
</dbReference>
<dbReference type="Proteomes" id="UP000315303">
    <property type="component" value="Unassembled WGS sequence"/>
</dbReference>
<evidence type="ECO:0000256" key="3">
    <source>
        <dbReference type="ARBA" id="ARBA00023082"/>
    </source>
</evidence>
<gene>
    <name evidence="8" type="ORF">EPA86_08315</name>
</gene>
<feature type="domain" description="RNA polymerase sigma factor 70 region 4 type 2" evidence="7">
    <location>
        <begin position="132"/>
        <end position="180"/>
    </location>
</feature>
<protein>
    <submittedName>
        <fullName evidence="8">Sigma-70 family RNA polymerase sigma factor</fullName>
    </submittedName>
</protein>
<dbReference type="InterPro" id="IPR014284">
    <property type="entry name" value="RNA_pol_sigma-70_dom"/>
</dbReference>
<evidence type="ECO:0000313" key="8">
    <source>
        <dbReference type="EMBL" id="TPH15575.1"/>
    </source>
</evidence>
<dbReference type="InterPro" id="IPR036388">
    <property type="entry name" value="WH-like_DNA-bd_sf"/>
</dbReference>
<comment type="caution">
    <text evidence="8">The sequence shown here is derived from an EMBL/GenBank/DDBJ whole genome shotgun (WGS) entry which is preliminary data.</text>
</comment>
<evidence type="ECO:0000313" key="9">
    <source>
        <dbReference type="Proteomes" id="UP000315303"/>
    </source>
</evidence>
<dbReference type="InterPro" id="IPR013324">
    <property type="entry name" value="RNA_pol_sigma_r3/r4-like"/>
</dbReference>
<dbReference type="PANTHER" id="PTHR43133:SF8">
    <property type="entry name" value="RNA POLYMERASE SIGMA FACTOR HI_1459-RELATED"/>
    <property type="match status" value="1"/>
</dbReference>
<evidence type="ECO:0000256" key="4">
    <source>
        <dbReference type="ARBA" id="ARBA00023125"/>
    </source>
</evidence>
<dbReference type="GO" id="GO:0003677">
    <property type="term" value="F:DNA binding"/>
    <property type="evidence" value="ECO:0007669"/>
    <property type="project" value="UniProtKB-KW"/>
</dbReference>
<evidence type="ECO:0000259" key="7">
    <source>
        <dbReference type="Pfam" id="PF08281"/>
    </source>
</evidence>
<dbReference type="RefSeq" id="WP_140602974.1">
    <property type="nucleotide sequence ID" value="NZ_SAWY01000019.1"/>
</dbReference>
<dbReference type="InterPro" id="IPR039425">
    <property type="entry name" value="RNA_pol_sigma-70-like"/>
</dbReference>
<keyword evidence="2" id="KW-0805">Transcription regulation</keyword>
<evidence type="ECO:0000259" key="6">
    <source>
        <dbReference type="Pfam" id="PF04542"/>
    </source>
</evidence>
<dbReference type="Pfam" id="PF04542">
    <property type="entry name" value="Sigma70_r2"/>
    <property type="match status" value="1"/>
</dbReference>
<evidence type="ECO:0000256" key="2">
    <source>
        <dbReference type="ARBA" id="ARBA00023015"/>
    </source>
</evidence>
<dbReference type="SUPFAM" id="SSF88946">
    <property type="entry name" value="Sigma2 domain of RNA polymerase sigma factors"/>
    <property type="match status" value="1"/>
</dbReference>
<dbReference type="InterPro" id="IPR013325">
    <property type="entry name" value="RNA_pol_sigma_r2"/>
</dbReference>
<name>A0A502KZH1_9GAMM</name>
<organism evidence="8 9">
    <name type="scientific">Litorilituus lipolyticus</name>
    <dbReference type="NCBI Taxonomy" id="2491017"/>
    <lineage>
        <taxon>Bacteria</taxon>
        <taxon>Pseudomonadati</taxon>
        <taxon>Pseudomonadota</taxon>
        <taxon>Gammaproteobacteria</taxon>
        <taxon>Alteromonadales</taxon>
        <taxon>Colwelliaceae</taxon>
        <taxon>Litorilituus</taxon>
    </lineage>
</organism>
<dbReference type="OrthoDB" id="9782108at2"/>
<dbReference type="GO" id="GO:0006352">
    <property type="term" value="P:DNA-templated transcription initiation"/>
    <property type="evidence" value="ECO:0007669"/>
    <property type="project" value="InterPro"/>
</dbReference>
<evidence type="ECO:0000256" key="1">
    <source>
        <dbReference type="ARBA" id="ARBA00010641"/>
    </source>
</evidence>
<dbReference type="Pfam" id="PF08281">
    <property type="entry name" value="Sigma70_r4_2"/>
    <property type="match status" value="1"/>
</dbReference>
<dbReference type="NCBIfam" id="TIGR02937">
    <property type="entry name" value="sigma70-ECF"/>
    <property type="match status" value="1"/>
</dbReference>
<accession>A0A502KZH1</accession>
<dbReference type="InterPro" id="IPR007627">
    <property type="entry name" value="RNA_pol_sigma70_r2"/>
</dbReference>
<evidence type="ECO:0000256" key="5">
    <source>
        <dbReference type="ARBA" id="ARBA00023163"/>
    </source>
</evidence>
<dbReference type="EMBL" id="SAWY01000019">
    <property type="protein sequence ID" value="TPH15575.1"/>
    <property type="molecule type" value="Genomic_DNA"/>
</dbReference>
<dbReference type="PANTHER" id="PTHR43133">
    <property type="entry name" value="RNA POLYMERASE ECF-TYPE SIGMA FACTO"/>
    <property type="match status" value="1"/>
</dbReference>
<feature type="domain" description="RNA polymerase sigma-70 region 2" evidence="6">
    <location>
        <begin position="41"/>
        <end position="101"/>
    </location>
</feature>
<dbReference type="AlphaFoldDB" id="A0A502KZH1"/>